<evidence type="ECO:0000256" key="1">
    <source>
        <dbReference type="SAM" id="MobiDB-lite"/>
    </source>
</evidence>
<gene>
    <name evidence="2" type="ORF">GHJ91_23380</name>
</gene>
<comment type="caution">
    <text evidence="2">The sequence shown here is derived from an EMBL/GenBank/DDBJ whole genome shotgun (WGS) entry which is preliminary data.</text>
</comment>
<dbReference type="EMBL" id="WISB01000125">
    <property type="protein sequence ID" value="MQW72017.1"/>
    <property type="molecule type" value="Genomic_DNA"/>
</dbReference>
<evidence type="ECO:0000313" key="2">
    <source>
        <dbReference type="EMBL" id="MQW72017.1"/>
    </source>
</evidence>
<accession>A0A6G1WQV1</accession>
<dbReference type="RefSeq" id="WP_153413522.1">
    <property type="nucleotide sequence ID" value="NZ_WISB01000125.1"/>
</dbReference>
<feature type="region of interest" description="Disordered" evidence="1">
    <location>
        <begin position="36"/>
        <end position="70"/>
    </location>
</feature>
<sequence length="70" mass="7476">MAEFTVKRQHLGDRMYLPGDTRQAAESEVAHLIRNGVLQKAKAPKPEKGKAEPGPPSNKAEGAAPKNKGA</sequence>
<protein>
    <submittedName>
        <fullName evidence="2">Uncharacterized protein</fullName>
    </submittedName>
</protein>
<proteinExistence type="predicted"/>
<reference evidence="2" key="1">
    <citation type="journal article" date="2013" name="Genome Biol.">
        <title>Comparative genomics of the core and accessory genomes of 48 Sinorhizobium strains comprising five genospecies.</title>
        <authorList>
            <person name="Sugawara M."/>
            <person name="Epstein B."/>
            <person name="Badgley B.D."/>
            <person name="Unno T."/>
            <person name="Xu L."/>
            <person name="Reese J."/>
            <person name="Gyaneshwar P."/>
            <person name="Denny R."/>
            <person name="Mudge J."/>
            <person name="Bharti A.K."/>
            <person name="Farmer A.D."/>
            <person name="May G.D."/>
            <person name="Woodward J.E."/>
            <person name="Medigue C."/>
            <person name="Vallenet D."/>
            <person name="Lajus A."/>
            <person name="Rouy Z."/>
            <person name="Martinez-Vaz B."/>
            <person name="Tiffin P."/>
            <person name="Young N.D."/>
            <person name="Sadowsky M.J."/>
        </authorList>
    </citation>
    <scope>NUCLEOTIDE SEQUENCE</scope>
    <source>
        <strain evidence="2">M1</strain>
    </source>
</reference>
<organism evidence="2">
    <name type="scientific">Sinorhizobium medicae</name>
    <dbReference type="NCBI Taxonomy" id="110321"/>
    <lineage>
        <taxon>Bacteria</taxon>
        <taxon>Pseudomonadati</taxon>
        <taxon>Pseudomonadota</taxon>
        <taxon>Alphaproteobacteria</taxon>
        <taxon>Hyphomicrobiales</taxon>
        <taxon>Rhizobiaceae</taxon>
        <taxon>Sinorhizobium/Ensifer group</taxon>
        <taxon>Sinorhizobium</taxon>
    </lineage>
</organism>
<dbReference type="AlphaFoldDB" id="A0A6G1WQV1"/>
<name>A0A6G1WQV1_9HYPH</name>